<proteinExistence type="predicted"/>
<accession>A0A0P1KLE0</accession>
<keyword evidence="1" id="KW-0540">Nuclease</keyword>
<dbReference type="Proteomes" id="UP000271981">
    <property type="component" value="Genome"/>
</dbReference>
<dbReference type="GO" id="GO:0004527">
    <property type="term" value="F:exonuclease activity"/>
    <property type="evidence" value="ECO:0007669"/>
    <property type="project" value="UniProtKB-KW"/>
</dbReference>
<dbReference type="GeneID" id="40103113"/>
<name>A0A0P1KLE0_9CAUD</name>
<gene>
    <name evidence="1" type="primary">LOKI_27</name>
</gene>
<dbReference type="KEGG" id="vg:40103113"/>
<organism evidence="1 2">
    <name type="scientific">Acinetobacter phage Loki</name>
    <dbReference type="NCBI Taxonomy" id="1970374"/>
    <lineage>
        <taxon>Viruses</taxon>
        <taxon>Duplodnaviria</taxon>
        <taxon>Heunggongvirae</taxon>
        <taxon>Uroviricota</taxon>
        <taxon>Caudoviricetes</taxon>
        <taxon>Lokivirus</taxon>
        <taxon>Lokivirus loki</taxon>
    </lineage>
</organism>
<sequence length="314" mass="35780">MKVDLKQNGIPKMLAKRINEDIDRWAQNEYDDGHRSHLGASLIGDDCMRKLQFVFRWVKHEKFTGRQLRLFQRGHREEHIFTEYLRGIGCEVYPFYDDALIERLGLTNKPNIGASEPDSANKGARQFRVIGANGHFGGSLDGIVYLPPEYGYDKPLLLEYKTNGTGAGFNKLKDKGMTIAKPTHHTQTNVYGFAYELEFVLYLNVNKNDDDLYIEIMPLHATFGEQQFQKAERIITASEPLSPISKSAAQVPCCYCNFKDVCFKQELPEKNCRSCKNSVPIDGGQWGCRKWNAIIPSKQDILNGCNEWTPFING</sequence>
<dbReference type="EMBL" id="LN890663">
    <property type="protein sequence ID" value="CUS06488.1"/>
    <property type="molecule type" value="Genomic_DNA"/>
</dbReference>
<keyword evidence="1" id="KW-0269">Exonuclease</keyword>
<dbReference type="RefSeq" id="YP_009626212.1">
    <property type="nucleotide sequence ID" value="NC_042137.1"/>
</dbReference>
<protein>
    <submittedName>
        <fullName evidence="1">Putative exonuclease</fullName>
    </submittedName>
</protein>
<evidence type="ECO:0000313" key="1">
    <source>
        <dbReference type="EMBL" id="CUS06488.1"/>
    </source>
</evidence>
<reference evidence="2" key="1">
    <citation type="submission" date="2015-10" db="EMBL/GenBank/DDBJ databases">
        <authorList>
            <person name="Turner D."/>
        </authorList>
    </citation>
    <scope>NUCLEOTIDE SEQUENCE [LARGE SCALE GENOMIC DNA]</scope>
</reference>
<keyword evidence="2" id="KW-1185">Reference proteome</keyword>
<dbReference type="OrthoDB" id="3242at10239"/>
<keyword evidence="1" id="KW-0378">Hydrolase</keyword>
<evidence type="ECO:0000313" key="2">
    <source>
        <dbReference type="Proteomes" id="UP000271981"/>
    </source>
</evidence>
<dbReference type="InterPro" id="IPR011604">
    <property type="entry name" value="PDDEXK-like_dom_sf"/>
</dbReference>
<dbReference type="Gene3D" id="3.90.320.10">
    <property type="match status" value="1"/>
</dbReference>